<evidence type="ECO:0000313" key="2">
    <source>
        <dbReference type="EMBL" id="MVM34988.1"/>
    </source>
</evidence>
<organism evidence="2 3">
    <name type="scientific">Spirosoma arboris</name>
    <dbReference type="NCBI Taxonomy" id="2682092"/>
    <lineage>
        <taxon>Bacteria</taxon>
        <taxon>Pseudomonadati</taxon>
        <taxon>Bacteroidota</taxon>
        <taxon>Cytophagia</taxon>
        <taxon>Cytophagales</taxon>
        <taxon>Cytophagaceae</taxon>
        <taxon>Spirosoma</taxon>
    </lineage>
</organism>
<proteinExistence type="predicted"/>
<dbReference type="Proteomes" id="UP000436006">
    <property type="component" value="Unassembled WGS sequence"/>
</dbReference>
<keyword evidence="3" id="KW-1185">Reference proteome</keyword>
<reference evidence="2 3" key="1">
    <citation type="submission" date="2019-12" db="EMBL/GenBank/DDBJ databases">
        <title>Spirosoma sp. HMF4905 genome sequencing and assembly.</title>
        <authorList>
            <person name="Kang H."/>
            <person name="Cha I."/>
            <person name="Kim H."/>
            <person name="Joh K."/>
        </authorList>
    </citation>
    <scope>NUCLEOTIDE SEQUENCE [LARGE SCALE GENOMIC DNA]</scope>
    <source>
        <strain evidence="2 3">HMF4905</strain>
    </source>
</reference>
<comment type="caution">
    <text evidence="2">The sequence shown here is derived from an EMBL/GenBank/DDBJ whole genome shotgun (WGS) entry which is preliminary data.</text>
</comment>
<dbReference type="RefSeq" id="WP_157589800.1">
    <property type="nucleotide sequence ID" value="NZ_WPIN01000019.1"/>
</dbReference>
<keyword evidence="1" id="KW-1133">Transmembrane helix</keyword>
<dbReference type="EMBL" id="WPIN01000019">
    <property type="protein sequence ID" value="MVM34988.1"/>
    <property type="molecule type" value="Genomic_DNA"/>
</dbReference>
<gene>
    <name evidence="2" type="ORF">GO755_33480</name>
</gene>
<protein>
    <submittedName>
        <fullName evidence="2">Uncharacterized protein</fullName>
    </submittedName>
</protein>
<keyword evidence="1" id="KW-0472">Membrane</keyword>
<keyword evidence="1" id="KW-0812">Transmembrane</keyword>
<evidence type="ECO:0000313" key="3">
    <source>
        <dbReference type="Proteomes" id="UP000436006"/>
    </source>
</evidence>
<accession>A0A7K1SMI1</accession>
<dbReference type="AlphaFoldDB" id="A0A7K1SMI1"/>
<feature type="transmembrane region" description="Helical" evidence="1">
    <location>
        <begin position="189"/>
        <end position="207"/>
    </location>
</feature>
<evidence type="ECO:0000256" key="1">
    <source>
        <dbReference type="SAM" id="Phobius"/>
    </source>
</evidence>
<name>A0A7K1SMI1_9BACT</name>
<sequence>MAFATGHTARNGFVAGQLRDGDSFGTIDVASYNGQAVKFKIDLRYYKNTLIPVVSVLKASDNTVIEQPAIKQAQYLTNLLGLALPNNIPALKDLAALAPTLSKIQSLGLIDNGLVPVNASNELMPFEQTADGSVKAYVSAADAQKKADDAAATQQTLLTKLTTAVTGDAATTSTSGATTTTGMSKTTKIIIAVVAAVVVGGIIYLATRKKKSGGRK</sequence>